<dbReference type="Proteomes" id="UP001313132">
    <property type="component" value="Unassembled WGS sequence"/>
</dbReference>
<dbReference type="RefSeq" id="WP_336857904.1">
    <property type="nucleotide sequence ID" value="NZ_JBBBOM010000009.1"/>
</dbReference>
<gene>
    <name evidence="1" type="ORF">WCT63_11440</name>
</gene>
<dbReference type="EMBL" id="JBBBON010000009">
    <property type="protein sequence ID" value="MEI7103060.1"/>
    <property type="molecule type" value="Genomic_DNA"/>
</dbReference>
<evidence type="ECO:0000313" key="2">
    <source>
        <dbReference type="Proteomes" id="UP001313132"/>
    </source>
</evidence>
<name>A0ABU8JY43_9GAMM</name>
<proteinExistence type="predicted"/>
<organism evidence="1 2">
    <name type="scientific">Pectobacterium versatile</name>
    <dbReference type="NCBI Taxonomy" id="2488639"/>
    <lineage>
        <taxon>Bacteria</taxon>
        <taxon>Pseudomonadati</taxon>
        <taxon>Pseudomonadota</taxon>
        <taxon>Gammaproteobacteria</taxon>
        <taxon>Enterobacterales</taxon>
        <taxon>Pectobacteriaceae</taxon>
        <taxon>Pectobacterium</taxon>
    </lineage>
</organism>
<evidence type="ECO:0000313" key="1">
    <source>
        <dbReference type="EMBL" id="MEI7103060.1"/>
    </source>
</evidence>
<accession>A0ABU8JY43</accession>
<sequence>MRRKIYFLAQNGVRQFMRAGRPYCLSHGGNVAAGRHAKTPNVNGGTPSRPASWLNGLLSAVSVAKIKRVGMSSPMLELASREGYWERTVLPANNSISDGESYCYSASDAKKP</sequence>
<protein>
    <submittedName>
        <fullName evidence="1">Uncharacterized protein</fullName>
    </submittedName>
</protein>
<reference evidence="1 2" key="1">
    <citation type="submission" date="2024-03" db="EMBL/GenBank/DDBJ databases">
        <title>Analysis of soft rot Pectobacteriaceae population diversity in US potato growing regions between 2016 and 2022.</title>
        <authorList>
            <person name="Ma X."/>
            <person name="Zhang X."/>
            <person name="Stodghill P."/>
            <person name="Rioux R."/>
            <person name="Babler B."/>
            <person name="Shrestha S."/>
            <person name="Babler B."/>
            <person name="Rivedal H."/>
            <person name="Frost K."/>
            <person name="Hao J."/>
            <person name="Secor G."/>
            <person name="Swingle B."/>
        </authorList>
    </citation>
    <scope>NUCLEOTIDE SEQUENCE [LARGE SCALE GENOMIC DNA]</scope>
    <source>
        <strain evidence="1 2">UMSS2</strain>
    </source>
</reference>
<comment type="caution">
    <text evidence="1">The sequence shown here is derived from an EMBL/GenBank/DDBJ whole genome shotgun (WGS) entry which is preliminary data.</text>
</comment>
<keyword evidence="2" id="KW-1185">Reference proteome</keyword>